<evidence type="ECO:0000259" key="1">
    <source>
        <dbReference type="SMART" id="SM00867"/>
    </source>
</evidence>
<accession>A0A8B6M1Q0</accession>
<reference evidence="2 3" key="1">
    <citation type="submission" date="2019-05" db="EMBL/GenBank/DDBJ databases">
        <authorList>
            <person name="Farhan Ul Haque M."/>
        </authorList>
    </citation>
    <scope>NUCLEOTIDE SEQUENCE [LARGE SCALE GENOMIC DNA]</scope>
    <source>
        <strain evidence="2">2</strain>
    </source>
</reference>
<evidence type="ECO:0000313" key="3">
    <source>
        <dbReference type="Proteomes" id="UP000485880"/>
    </source>
</evidence>
<dbReference type="Pfam" id="PF04264">
    <property type="entry name" value="YceI"/>
    <property type="match status" value="1"/>
</dbReference>
<dbReference type="SUPFAM" id="SSF101874">
    <property type="entry name" value="YceI-like"/>
    <property type="match status" value="1"/>
</dbReference>
<dbReference type="PANTHER" id="PTHR34406:SF1">
    <property type="entry name" value="PROTEIN YCEI"/>
    <property type="match status" value="1"/>
</dbReference>
<dbReference type="RefSeq" id="WP_174510966.1">
    <property type="nucleotide sequence ID" value="NZ_CABFMQ020000001.1"/>
</dbReference>
<dbReference type="EMBL" id="CABFMQ020000001">
    <property type="protein sequence ID" value="VTZ48389.1"/>
    <property type="molecule type" value="Genomic_DNA"/>
</dbReference>
<dbReference type="Proteomes" id="UP000485880">
    <property type="component" value="Unassembled WGS sequence"/>
</dbReference>
<dbReference type="SMART" id="SM00867">
    <property type="entry name" value="YceI"/>
    <property type="match status" value="1"/>
</dbReference>
<gene>
    <name evidence="2" type="ORF">MPC4_10339</name>
</gene>
<dbReference type="AlphaFoldDB" id="A0A8B6M1Q0"/>
<dbReference type="InterPro" id="IPR007372">
    <property type="entry name" value="Lipid/polyisoprenoid-bd_YceI"/>
</dbReference>
<evidence type="ECO:0000313" key="2">
    <source>
        <dbReference type="EMBL" id="VTZ48389.1"/>
    </source>
</evidence>
<protein>
    <recommendedName>
        <fullName evidence="1">Lipid/polyisoprenoid-binding YceI-like domain-containing protein</fullName>
    </recommendedName>
</protein>
<comment type="caution">
    <text evidence="2">The sequence shown here is derived from an EMBL/GenBank/DDBJ whole genome shotgun (WGS) entry which is preliminary data.</text>
</comment>
<keyword evidence="3" id="KW-1185">Reference proteome</keyword>
<sequence length="206" mass="22309">MLFRFVMHANKRAALAAGHLRWVIAALPLVPMIAAPGAAGVDKWLIDPAQTHISFSVDAVGFPRTEGEFRAFDGRIAIDFEHPALSSVSFHVQAQSVDAGSPLLSDVLRGDAFFDAPRFAMIDFVSKTIEKIDEHRVRVAGELTMHGVTKPLAVEVAVRPQPAKPRARIAFTAKATIDRLAFGMTAGYPAVSREVALTVESEAVEH</sequence>
<feature type="domain" description="Lipid/polyisoprenoid-binding YceI-like" evidence="1">
    <location>
        <begin position="43"/>
        <end position="204"/>
    </location>
</feature>
<dbReference type="Gene3D" id="2.40.128.110">
    <property type="entry name" value="Lipid/polyisoprenoid-binding, YceI-like"/>
    <property type="match status" value="1"/>
</dbReference>
<dbReference type="InterPro" id="IPR036761">
    <property type="entry name" value="TTHA0802/YceI-like_sf"/>
</dbReference>
<proteinExistence type="predicted"/>
<organism evidence="2 3">
    <name type="scientific">Methylocella tundrae</name>
    <dbReference type="NCBI Taxonomy" id="227605"/>
    <lineage>
        <taxon>Bacteria</taxon>
        <taxon>Pseudomonadati</taxon>
        <taxon>Pseudomonadota</taxon>
        <taxon>Alphaproteobacteria</taxon>
        <taxon>Hyphomicrobiales</taxon>
        <taxon>Beijerinckiaceae</taxon>
        <taxon>Methylocella</taxon>
    </lineage>
</organism>
<name>A0A8B6M1Q0_METTU</name>
<dbReference type="PANTHER" id="PTHR34406">
    <property type="entry name" value="PROTEIN YCEI"/>
    <property type="match status" value="1"/>
</dbReference>